<keyword evidence="3" id="KW-0378">Hydrolase</keyword>
<dbReference type="GO" id="GO:0016042">
    <property type="term" value="P:lipid catabolic process"/>
    <property type="evidence" value="ECO:0007669"/>
    <property type="project" value="UniProtKB-KW"/>
</dbReference>
<evidence type="ECO:0000313" key="10">
    <source>
        <dbReference type="EMBL" id="WVZ92022.1"/>
    </source>
</evidence>
<proteinExistence type="inferred from homology"/>
<evidence type="ECO:0000256" key="1">
    <source>
        <dbReference type="ARBA" id="ARBA00010701"/>
    </source>
</evidence>
<dbReference type="Pfam" id="PF12146">
    <property type="entry name" value="Hydrolase_4"/>
    <property type="match status" value="1"/>
</dbReference>
<dbReference type="PANTHER" id="PTHR11005">
    <property type="entry name" value="LYSOSOMAL ACID LIPASE-RELATED"/>
    <property type="match status" value="1"/>
</dbReference>
<dbReference type="InterPro" id="IPR006693">
    <property type="entry name" value="AB_hydrolase_lipase"/>
</dbReference>
<dbReference type="Proteomes" id="UP001341281">
    <property type="component" value="Chromosome 09"/>
</dbReference>
<reference evidence="10 11" key="1">
    <citation type="submission" date="2024-02" db="EMBL/GenBank/DDBJ databases">
        <title>High-quality chromosome-scale genome assembly of Pensacola bahiagrass (Paspalum notatum Flugge var. saurae).</title>
        <authorList>
            <person name="Vega J.M."/>
            <person name="Podio M."/>
            <person name="Orjuela J."/>
            <person name="Siena L.A."/>
            <person name="Pessino S.C."/>
            <person name="Combes M.C."/>
            <person name="Mariac C."/>
            <person name="Albertini E."/>
            <person name="Pupilli F."/>
            <person name="Ortiz J.P.A."/>
            <person name="Leblanc O."/>
        </authorList>
    </citation>
    <scope>NUCLEOTIDE SEQUENCE [LARGE SCALE GENOMIC DNA]</scope>
    <source>
        <strain evidence="10">R1</strain>
        <tissue evidence="10">Leaf</tissue>
    </source>
</reference>
<gene>
    <name evidence="10" type="ORF">U9M48_038120</name>
</gene>
<dbReference type="Pfam" id="PF04083">
    <property type="entry name" value="Abhydro_lipase"/>
    <property type="match status" value="1"/>
</dbReference>
<evidence type="ECO:0000256" key="3">
    <source>
        <dbReference type="ARBA" id="ARBA00022801"/>
    </source>
</evidence>
<evidence type="ECO:0000256" key="2">
    <source>
        <dbReference type="ARBA" id="ARBA00022729"/>
    </source>
</evidence>
<dbReference type="FunFam" id="3.40.50.1820:FF:000057">
    <property type="entry name" value="Lipase"/>
    <property type="match status" value="1"/>
</dbReference>
<dbReference type="AlphaFoldDB" id="A0AAQ3XD69"/>
<evidence type="ECO:0000259" key="9">
    <source>
        <dbReference type="Pfam" id="PF12146"/>
    </source>
</evidence>
<dbReference type="GO" id="GO:0016788">
    <property type="term" value="F:hydrolase activity, acting on ester bonds"/>
    <property type="evidence" value="ECO:0007669"/>
    <property type="project" value="InterPro"/>
</dbReference>
<evidence type="ECO:0000256" key="6">
    <source>
        <dbReference type="ARBA" id="ARBA00023180"/>
    </source>
</evidence>
<evidence type="ECO:0000259" key="8">
    <source>
        <dbReference type="Pfam" id="PF04083"/>
    </source>
</evidence>
<evidence type="ECO:0000256" key="4">
    <source>
        <dbReference type="ARBA" id="ARBA00022963"/>
    </source>
</evidence>
<keyword evidence="11" id="KW-1185">Reference proteome</keyword>
<feature type="active site" description="Charge relay system" evidence="7">
    <location>
        <position position="437"/>
    </location>
</feature>
<organism evidence="10 11">
    <name type="scientific">Paspalum notatum var. saurae</name>
    <dbReference type="NCBI Taxonomy" id="547442"/>
    <lineage>
        <taxon>Eukaryota</taxon>
        <taxon>Viridiplantae</taxon>
        <taxon>Streptophyta</taxon>
        <taxon>Embryophyta</taxon>
        <taxon>Tracheophyta</taxon>
        <taxon>Spermatophyta</taxon>
        <taxon>Magnoliopsida</taxon>
        <taxon>Liliopsida</taxon>
        <taxon>Poales</taxon>
        <taxon>Poaceae</taxon>
        <taxon>PACMAD clade</taxon>
        <taxon>Panicoideae</taxon>
        <taxon>Andropogonodae</taxon>
        <taxon>Paspaleae</taxon>
        <taxon>Paspalinae</taxon>
        <taxon>Paspalum</taxon>
    </lineage>
</organism>
<dbReference type="SUPFAM" id="SSF53474">
    <property type="entry name" value="alpha/beta-Hydrolases"/>
    <property type="match status" value="1"/>
</dbReference>
<accession>A0AAQ3XD69</accession>
<dbReference type="InterPro" id="IPR022742">
    <property type="entry name" value="Hydrolase_4"/>
</dbReference>
<feature type="active site" description="Charge relay system" evidence="7">
    <location>
        <position position="404"/>
    </location>
</feature>
<evidence type="ECO:0000313" key="11">
    <source>
        <dbReference type="Proteomes" id="UP001341281"/>
    </source>
</evidence>
<dbReference type="PIRSF" id="PIRSF000862">
    <property type="entry name" value="Steryl_ester_lip"/>
    <property type="match status" value="1"/>
</dbReference>
<dbReference type="EMBL" id="CP144753">
    <property type="protein sequence ID" value="WVZ92022.1"/>
    <property type="molecule type" value="Genomic_DNA"/>
</dbReference>
<sequence>MLIPAARRAGVSSAGAAAAVALVLLLLSVRHLAVVVGARVAQPSYRGGGPCALAVTPLGYPCEEHQVTTADGYILTLQRITRGRGGGRGGGARAGQPVLLQHGVLVDGMSWLLASPDESLPFILADRGFDVWIANTRGTRWSRRHVSLDPSSRLYWNWSWDDLVVNDLPAMVDFVGRQTGQKPHYVGHSMGTLVALAAFSEGRVMDQLKSAALLTPVAYLAHITTPIGILLAKAFVGELISDFLGVAEFDPLAYSSSPHLLHQSDDHSDVSPVQILVSPVASLIRGFCRRPGMNCYDLLGSITGKNYCLNSSAVDVFLKYEPQPTSTKTMVHFAQMDLTMLRACSVLAPACRPPAAVRDGVLTKYDYVLPERNIASYGQAEPPVYDMSGIPAGFPLFLTYGGRDSLADPADVRLLLDDLRGHDRDKLTVQYLDQFAHLDFVIGVCAKDYVYKDMIAFFDRFN</sequence>
<name>A0AAQ3XD69_PASNO</name>
<comment type="similarity">
    <text evidence="1">Belongs to the AB hydrolase superfamily. Lipase family.</text>
</comment>
<keyword evidence="5" id="KW-0443">Lipid metabolism</keyword>
<dbReference type="Gene3D" id="3.40.50.1820">
    <property type="entry name" value="alpha/beta hydrolase"/>
    <property type="match status" value="1"/>
</dbReference>
<feature type="domain" description="Partial AB-hydrolase lipase" evidence="8">
    <location>
        <begin position="56"/>
        <end position="113"/>
    </location>
</feature>
<feature type="active site" description="Nucleophile" evidence="7">
    <location>
        <position position="189"/>
    </location>
</feature>
<keyword evidence="4" id="KW-0442">Lipid degradation</keyword>
<dbReference type="InterPro" id="IPR025483">
    <property type="entry name" value="Lipase_euk"/>
</dbReference>
<evidence type="ECO:0000256" key="7">
    <source>
        <dbReference type="PIRSR" id="PIRSR000862-1"/>
    </source>
</evidence>
<evidence type="ECO:0000256" key="5">
    <source>
        <dbReference type="ARBA" id="ARBA00023098"/>
    </source>
</evidence>
<feature type="domain" description="Serine aminopeptidase S33" evidence="9">
    <location>
        <begin position="123"/>
        <end position="241"/>
    </location>
</feature>
<evidence type="ECO:0008006" key="12">
    <source>
        <dbReference type="Google" id="ProtNLM"/>
    </source>
</evidence>
<dbReference type="InterPro" id="IPR029058">
    <property type="entry name" value="AB_hydrolase_fold"/>
</dbReference>
<keyword evidence="2" id="KW-0732">Signal</keyword>
<keyword evidence="6" id="KW-0325">Glycoprotein</keyword>
<protein>
    <recommendedName>
        <fullName evidence="12">Lipase</fullName>
    </recommendedName>
</protein>